<dbReference type="CDD" id="cd05663">
    <property type="entry name" value="M28_like_PA_PDZ_associated"/>
    <property type="match status" value="1"/>
</dbReference>
<dbReference type="AlphaFoldDB" id="A0A842INY5"/>
<dbReference type="SUPFAM" id="SSF53187">
    <property type="entry name" value="Zn-dependent exopeptidases"/>
    <property type="match status" value="1"/>
</dbReference>
<proteinExistence type="predicted"/>
<name>A0A842INY5_9FLAO</name>
<reference evidence="2" key="1">
    <citation type="submission" date="2020-08" db="EMBL/GenBank/DDBJ databases">
        <title>Winogradskyella ouciana sp. nov., isolated from the hadal seawater of the Mariana Trench.</title>
        <authorList>
            <person name="He X."/>
        </authorList>
    </citation>
    <scope>NUCLEOTIDE SEQUENCE [LARGE SCALE GENOMIC DNA]</scope>
    <source>
        <strain evidence="2">KCTC 52348</strain>
    </source>
</reference>
<dbReference type="InterPro" id="IPR045175">
    <property type="entry name" value="M28_fam"/>
</dbReference>
<dbReference type="PANTHER" id="PTHR12147:SF26">
    <property type="entry name" value="PEPTIDASE M28 DOMAIN-CONTAINING PROTEIN"/>
    <property type="match status" value="1"/>
</dbReference>
<dbReference type="EMBL" id="JACLCP010000001">
    <property type="protein sequence ID" value="MBC2843919.1"/>
    <property type="molecule type" value="Genomic_DNA"/>
</dbReference>
<dbReference type="Proteomes" id="UP000533900">
    <property type="component" value="Unassembled WGS sequence"/>
</dbReference>
<dbReference type="RefSeq" id="WP_185787626.1">
    <property type="nucleotide sequence ID" value="NZ_JACLCP010000001.1"/>
</dbReference>
<dbReference type="GO" id="GO:0006508">
    <property type="term" value="P:proteolysis"/>
    <property type="evidence" value="ECO:0007669"/>
    <property type="project" value="InterPro"/>
</dbReference>
<dbReference type="Pfam" id="PF04389">
    <property type="entry name" value="Peptidase_M28"/>
    <property type="match status" value="1"/>
</dbReference>
<dbReference type="Pfam" id="PF13180">
    <property type="entry name" value="PDZ_2"/>
    <property type="match status" value="1"/>
</dbReference>
<gene>
    <name evidence="2" type="ORF">H7F21_02355</name>
</gene>
<keyword evidence="3" id="KW-1185">Reference proteome</keyword>
<dbReference type="Gene3D" id="3.40.630.10">
    <property type="entry name" value="Zn peptidases"/>
    <property type="match status" value="1"/>
</dbReference>
<dbReference type="InterPro" id="IPR036034">
    <property type="entry name" value="PDZ_sf"/>
</dbReference>
<dbReference type="InterPro" id="IPR001478">
    <property type="entry name" value="PDZ"/>
</dbReference>
<accession>A0A842INY5</accession>
<dbReference type="PANTHER" id="PTHR12147">
    <property type="entry name" value="METALLOPEPTIDASE M28 FAMILY MEMBER"/>
    <property type="match status" value="1"/>
</dbReference>
<evidence type="ECO:0000313" key="2">
    <source>
        <dbReference type="EMBL" id="MBC2843919.1"/>
    </source>
</evidence>
<sequence length="414" mass="46292">MKKLVLLVLLVIITSCKNKPKVAEDRIREDVTFLADDKLEGRQTGTEGEVKASEYLVKRFNEMGLEPKGTEDYLQSFSFKPKTDPHKEVEFTTNADSTITGNNVIAYLDNNAKTTIVIGAHYDHLGYGGEGSLYREKDKAIHNGADDNASGVAVLLNLAHRLKIKNEQAEIKDKNNYLFMAFSGEEMGLLGSNYFSKNPTIDVESINYMINMDMVGRMKTDSTLAVYGTGTSPIFKQTLKSNNEKFKLIENESGVGPSDHTSFYLIDIPVLHFFTGQHEDYHKPGDDSEKLNYDGMKLISDYIYDIISDLDDNGELAFRKTKNESEETPRFKVGLGVVPDYLYDGKGMRIDGTREETPAFNAGLKKGDIVVKLGDSTVTDMMSYMRALSVFDKGDEASVIVMRGEETIETKVKF</sequence>
<evidence type="ECO:0000259" key="1">
    <source>
        <dbReference type="SMART" id="SM00228"/>
    </source>
</evidence>
<dbReference type="Gene3D" id="2.30.42.10">
    <property type="match status" value="1"/>
</dbReference>
<dbReference type="SUPFAM" id="SSF50156">
    <property type="entry name" value="PDZ domain-like"/>
    <property type="match status" value="1"/>
</dbReference>
<dbReference type="InterPro" id="IPR007484">
    <property type="entry name" value="Peptidase_M28"/>
</dbReference>
<dbReference type="SMART" id="SM00228">
    <property type="entry name" value="PDZ"/>
    <property type="match status" value="1"/>
</dbReference>
<protein>
    <submittedName>
        <fullName evidence="2">M28 family peptidase</fullName>
    </submittedName>
</protein>
<organism evidence="2 3">
    <name type="scientific">Winogradskyella flava</name>
    <dbReference type="NCBI Taxonomy" id="1884876"/>
    <lineage>
        <taxon>Bacteria</taxon>
        <taxon>Pseudomonadati</taxon>
        <taxon>Bacteroidota</taxon>
        <taxon>Flavobacteriia</taxon>
        <taxon>Flavobacteriales</taxon>
        <taxon>Flavobacteriaceae</taxon>
        <taxon>Winogradskyella</taxon>
    </lineage>
</organism>
<evidence type="ECO:0000313" key="3">
    <source>
        <dbReference type="Proteomes" id="UP000533900"/>
    </source>
</evidence>
<feature type="domain" description="PDZ" evidence="1">
    <location>
        <begin position="333"/>
        <end position="405"/>
    </location>
</feature>
<dbReference type="GO" id="GO:0008235">
    <property type="term" value="F:metalloexopeptidase activity"/>
    <property type="evidence" value="ECO:0007669"/>
    <property type="project" value="InterPro"/>
</dbReference>
<dbReference type="PROSITE" id="PS51257">
    <property type="entry name" value="PROKAR_LIPOPROTEIN"/>
    <property type="match status" value="1"/>
</dbReference>
<comment type="caution">
    <text evidence="2">The sequence shown here is derived from an EMBL/GenBank/DDBJ whole genome shotgun (WGS) entry which is preliminary data.</text>
</comment>